<dbReference type="PANTHER" id="PTHR15549">
    <property type="entry name" value="PAIRED IMMUNOGLOBULIN-LIKE TYPE 2 RECEPTOR"/>
    <property type="match status" value="1"/>
</dbReference>
<evidence type="ECO:0000256" key="3">
    <source>
        <dbReference type="ARBA" id="ARBA00022989"/>
    </source>
</evidence>
<evidence type="ECO:0000313" key="8">
    <source>
        <dbReference type="EMBL" id="KAH7115861.1"/>
    </source>
</evidence>
<keyword evidence="2 6" id="KW-0812">Transmembrane</keyword>
<dbReference type="OrthoDB" id="3945612at2759"/>
<feature type="chain" id="PRO_5040334484" evidence="7">
    <location>
        <begin position="20"/>
        <end position="314"/>
    </location>
</feature>
<dbReference type="AlphaFoldDB" id="A0A9P9ICK9"/>
<dbReference type="InterPro" id="IPR051694">
    <property type="entry name" value="Immunoregulatory_rcpt-like"/>
</dbReference>
<feature type="transmembrane region" description="Helical" evidence="6">
    <location>
        <begin position="203"/>
        <end position="226"/>
    </location>
</feature>
<protein>
    <submittedName>
        <fullName evidence="8">Uncharacterized protein</fullName>
    </submittedName>
</protein>
<feature type="region of interest" description="Disordered" evidence="5">
    <location>
        <begin position="159"/>
        <end position="198"/>
    </location>
</feature>
<gene>
    <name evidence="8" type="ORF">B0J11DRAFT_112509</name>
</gene>
<evidence type="ECO:0000256" key="6">
    <source>
        <dbReference type="SAM" id="Phobius"/>
    </source>
</evidence>
<evidence type="ECO:0000256" key="1">
    <source>
        <dbReference type="ARBA" id="ARBA00004167"/>
    </source>
</evidence>
<evidence type="ECO:0000256" key="4">
    <source>
        <dbReference type="ARBA" id="ARBA00023136"/>
    </source>
</evidence>
<feature type="region of interest" description="Disordered" evidence="5">
    <location>
        <begin position="287"/>
        <end position="314"/>
    </location>
</feature>
<dbReference type="GO" id="GO:0016020">
    <property type="term" value="C:membrane"/>
    <property type="evidence" value="ECO:0007669"/>
    <property type="project" value="UniProtKB-SubCell"/>
</dbReference>
<proteinExistence type="predicted"/>
<evidence type="ECO:0000256" key="5">
    <source>
        <dbReference type="SAM" id="MobiDB-lite"/>
    </source>
</evidence>
<comment type="subcellular location">
    <subcellularLocation>
        <location evidence="1">Membrane</location>
        <topology evidence="1">Single-pass membrane protein</topology>
    </subcellularLocation>
</comment>
<dbReference type="Proteomes" id="UP000700596">
    <property type="component" value="Unassembled WGS sequence"/>
</dbReference>
<name>A0A9P9ICK9_9PLEO</name>
<evidence type="ECO:0000256" key="7">
    <source>
        <dbReference type="SAM" id="SignalP"/>
    </source>
</evidence>
<keyword evidence="3 6" id="KW-1133">Transmembrane helix</keyword>
<organism evidence="8 9">
    <name type="scientific">Dendryphion nanum</name>
    <dbReference type="NCBI Taxonomy" id="256645"/>
    <lineage>
        <taxon>Eukaryota</taxon>
        <taxon>Fungi</taxon>
        <taxon>Dikarya</taxon>
        <taxon>Ascomycota</taxon>
        <taxon>Pezizomycotina</taxon>
        <taxon>Dothideomycetes</taxon>
        <taxon>Pleosporomycetidae</taxon>
        <taxon>Pleosporales</taxon>
        <taxon>Torulaceae</taxon>
        <taxon>Dendryphion</taxon>
    </lineage>
</organism>
<sequence length="314" mass="33235">MVRFVLLSAALFCASGVLAQYDQFVFSTNATRWKCPKGLAFDCIAPNVCTHETVLDKWYCCGPEQGSVCWSGSTTCSGSEKNTPGTNQLGCGSYCCLNSREQCTQRTNQINICWATPPNPFVNITGAKINETFSSLSSANPTASTYSFDIKAALATATPTPSASSSSASTGASAASQTATNSPTSTALTSQTPEPSSGLSGGAIGGIVVGVVGGLALLAGLAFFFWRRGKKNNTNDLNKPELESNPSSHNPYNHNGFAHAHPVQQEKYAHEVYTPEQQHAPQFSQYPPQELYAGQGPVEVDGSKPVVHGQHVQK</sequence>
<feature type="signal peptide" evidence="7">
    <location>
        <begin position="1"/>
        <end position="19"/>
    </location>
</feature>
<comment type="caution">
    <text evidence="8">The sequence shown here is derived from an EMBL/GenBank/DDBJ whole genome shotgun (WGS) entry which is preliminary data.</text>
</comment>
<accession>A0A9P9ICK9</accession>
<evidence type="ECO:0000313" key="9">
    <source>
        <dbReference type="Proteomes" id="UP000700596"/>
    </source>
</evidence>
<dbReference type="GO" id="GO:0071944">
    <property type="term" value="C:cell periphery"/>
    <property type="evidence" value="ECO:0007669"/>
    <property type="project" value="UniProtKB-ARBA"/>
</dbReference>
<keyword evidence="9" id="KW-1185">Reference proteome</keyword>
<keyword evidence="4 6" id="KW-0472">Membrane</keyword>
<feature type="compositionally biased region" description="Low complexity" evidence="5">
    <location>
        <begin position="159"/>
        <end position="187"/>
    </location>
</feature>
<reference evidence="8" key="1">
    <citation type="journal article" date="2021" name="Nat. Commun.">
        <title>Genetic determinants of endophytism in the Arabidopsis root mycobiome.</title>
        <authorList>
            <person name="Mesny F."/>
            <person name="Miyauchi S."/>
            <person name="Thiergart T."/>
            <person name="Pickel B."/>
            <person name="Atanasova L."/>
            <person name="Karlsson M."/>
            <person name="Huettel B."/>
            <person name="Barry K.W."/>
            <person name="Haridas S."/>
            <person name="Chen C."/>
            <person name="Bauer D."/>
            <person name="Andreopoulos W."/>
            <person name="Pangilinan J."/>
            <person name="LaButti K."/>
            <person name="Riley R."/>
            <person name="Lipzen A."/>
            <person name="Clum A."/>
            <person name="Drula E."/>
            <person name="Henrissat B."/>
            <person name="Kohler A."/>
            <person name="Grigoriev I.V."/>
            <person name="Martin F.M."/>
            <person name="Hacquard S."/>
        </authorList>
    </citation>
    <scope>NUCLEOTIDE SEQUENCE</scope>
    <source>
        <strain evidence="8">MPI-CAGE-CH-0243</strain>
    </source>
</reference>
<dbReference type="EMBL" id="JAGMWT010000015">
    <property type="protein sequence ID" value="KAH7115861.1"/>
    <property type="molecule type" value="Genomic_DNA"/>
</dbReference>
<keyword evidence="7" id="KW-0732">Signal</keyword>
<evidence type="ECO:0000256" key="2">
    <source>
        <dbReference type="ARBA" id="ARBA00022692"/>
    </source>
</evidence>